<protein>
    <submittedName>
        <fullName evidence="1">Aldose 1-epimerase family protein</fullName>
    </submittedName>
</protein>
<dbReference type="Gene3D" id="2.70.98.10">
    <property type="match status" value="1"/>
</dbReference>
<dbReference type="RefSeq" id="WP_162640044.1">
    <property type="nucleotide sequence ID" value="NZ_CP048286.1"/>
</dbReference>
<dbReference type="GO" id="GO:0030246">
    <property type="term" value="F:carbohydrate binding"/>
    <property type="evidence" value="ECO:0007669"/>
    <property type="project" value="InterPro"/>
</dbReference>
<organism evidence="1 2">
    <name type="scientific">Paenibacillus rhizovicinus</name>
    <dbReference type="NCBI Taxonomy" id="2704463"/>
    <lineage>
        <taxon>Bacteria</taxon>
        <taxon>Bacillati</taxon>
        <taxon>Bacillota</taxon>
        <taxon>Bacilli</taxon>
        <taxon>Bacillales</taxon>
        <taxon>Paenibacillaceae</taxon>
        <taxon>Paenibacillus</taxon>
    </lineage>
</organism>
<evidence type="ECO:0000313" key="1">
    <source>
        <dbReference type="EMBL" id="QHW31236.1"/>
    </source>
</evidence>
<sequence>MRLHGRQYTRREIEAHVGRMEQLGGIRRMALAEGNETGATIIAVRTGAGLAYEVTPDKGMDISMAAFSGSSLAWQSANGDAHPSYYDDQGTGWLRTAAGGLFMTCGLISAGSPGMYDGRTYGQHGRAHHTPARQVSAESSWVGDEMELIIRGVIEETSIFGGHLRLRREIRSRMGENAIVIRDLVENAGFKACPHMMLYHFNFGYPLMTEETKIRFPGGKVKAREAELPIDGYDRWEQPDANYEERVYYHELPESPDGWAEVAVHQPRFPLAAGITAPATLKLAWKTALLPRLVQWKMPGAGVHALGIEPANCGVEGLEVERQRGTLRMLEPGESVQYELKLSIDASMDVEEES</sequence>
<dbReference type="AlphaFoldDB" id="A0A6C0NZ72"/>
<keyword evidence="2" id="KW-1185">Reference proteome</keyword>
<dbReference type="CDD" id="cd09023">
    <property type="entry name" value="Aldose_epim_Ec_c4013"/>
    <property type="match status" value="1"/>
</dbReference>
<dbReference type="Pfam" id="PF14486">
    <property type="entry name" value="DUF4432"/>
    <property type="match status" value="1"/>
</dbReference>
<dbReference type="Proteomes" id="UP000479114">
    <property type="component" value="Chromosome"/>
</dbReference>
<dbReference type="KEGG" id="prz:GZH47_10455"/>
<dbReference type="InterPro" id="IPR027839">
    <property type="entry name" value="DUF4432"/>
</dbReference>
<proteinExistence type="predicted"/>
<accession>A0A6C0NZ72</accession>
<evidence type="ECO:0000313" key="2">
    <source>
        <dbReference type="Proteomes" id="UP000479114"/>
    </source>
</evidence>
<dbReference type="EMBL" id="CP048286">
    <property type="protein sequence ID" value="QHW31236.1"/>
    <property type="molecule type" value="Genomic_DNA"/>
</dbReference>
<dbReference type="InterPro" id="IPR014718">
    <property type="entry name" value="GH-type_carb-bd"/>
</dbReference>
<reference evidence="1 2" key="1">
    <citation type="submission" date="2020-02" db="EMBL/GenBank/DDBJ databases">
        <title>Paenibacillus sp. nov., isolated from rhizosphere soil of tomato.</title>
        <authorList>
            <person name="Weon H.-Y."/>
            <person name="Lee S.A."/>
        </authorList>
    </citation>
    <scope>NUCLEOTIDE SEQUENCE [LARGE SCALE GENOMIC DNA]</scope>
    <source>
        <strain evidence="1 2">14171R-81</strain>
    </source>
</reference>
<name>A0A6C0NZ72_9BACL</name>
<gene>
    <name evidence="1" type="ORF">GZH47_10455</name>
</gene>